<evidence type="ECO:0000256" key="9">
    <source>
        <dbReference type="ARBA" id="ARBA00032607"/>
    </source>
</evidence>
<feature type="transmembrane region" description="Helical" evidence="13">
    <location>
        <begin position="49"/>
        <end position="71"/>
    </location>
</feature>
<feature type="transmembrane region" description="Helical" evidence="13">
    <location>
        <begin position="164"/>
        <end position="184"/>
    </location>
</feature>
<dbReference type="EC" id="3.4.26.1" evidence="11"/>
<dbReference type="GO" id="GO:0071586">
    <property type="term" value="P:CAAX-box protein processing"/>
    <property type="evidence" value="ECO:0007669"/>
    <property type="project" value="InterPro"/>
</dbReference>
<evidence type="ECO:0000256" key="7">
    <source>
        <dbReference type="ARBA" id="ARBA00022989"/>
    </source>
</evidence>
<evidence type="ECO:0000259" key="14">
    <source>
        <dbReference type="Pfam" id="PF02517"/>
    </source>
</evidence>
<dbReference type="GO" id="GO:0004222">
    <property type="term" value="F:metalloendopeptidase activity"/>
    <property type="evidence" value="ECO:0007669"/>
    <property type="project" value="InterPro"/>
</dbReference>
<organism evidence="15 16">
    <name type="scientific">Armadillidium nasatum</name>
    <dbReference type="NCBI Taxonomy" id="96803"/>
    <lineage>
        <taxon>Eukaryota</taxon>
        <taxon>Metazoa</taxon>
        <taxon>Ecdysozoa</taxon>
        <taxon>Arthropoda</taxon>
        <taxon>Crustacea</taxon>
        <taxon>Multicrustacea</taxon>
        <taxon>Malacostraca</taxon>
        <taxon>Eumalacostraca</taxon>
        <taxon>Peracarida</taxon>
        <taxon>Isopoda</taxon>
        <taxon>Oniscidea</taxon>
        <taxon>Crinocheta</taxon>
        <taxon>Armadillidiidae</taxon>
        <taxon>Armadillidium</taxon>
    </lineage>
</organism>
<comment type="caution">
    <text evidence="15">The sequence shown here is derived from an EMBL/GenBank/DDBJ whole genome shotgun (WGS) entry which is preliminary data.</text>
</comment>
<accession>A0A5N5STH2</accession>
<evidence type="ECO:0000256" key="5">
    <source>
        <dbReference type="ARBA" id="ARBA00022801"/>
    </source>
</evidence>
<protein>
    <recommendedName>
        <fullName evidence="12">CAAX prenyl protease 2</fullName>
        <ecNumber evidence="11">3.4.26.1</ecNumber>
    </recommendedName>
    <alternativeName>
        <fullName evidence="9">Farnesylated proteins-converting enzyme 2</fullName>
    </alternativeName>
</protein>
<keyword evidence="16" id="KW-1185">Reference proteome</keyword>
<dbReference type="EMBL" id="SEYY01020462">
    <property type="protein sequence ID" value="KAB7497297.1"/>
    <property type="molecule type" value="Genomic_DNA"/>
</dbReference>
<feature type="domain" description="CAAX prenyl protease 2/Lysostaphin resistance protein A-like" evidence="14">
    <location>
        <begin position="140"/>
        <end position="244"/>
    </location>
</feature>
<proteinExistence type="inferred from homology"/>
<evidence type="ECO:0000256" key="13">
    <source>
        <dbReference type="SAM" id="Phobius"/>
    </source>
</evidence>
<evidence type="ECO:0000256" key="4">
    <source>
        <dbReference type="ARBA" id="ARBA00022692"/>
    </source>
</evidence>
<feature type="transmembrane region" description="Helical" evidence="13">
    <location>
        <begin position="196"/>
        <end position="213"/>
    </location>
</feature>
<evidence type="ECO:0000256" key="3">
    <source>
        <dbReference type="ARBA" id="ARBA00022670"/>
    </source>
</evidence>
<evidence type="ECO:0000313" key="15">
    <source>
        <dbReference type="EMBL" id="KAB7497297.1"/>
    </source>
</evidence>
<name>A0A5N5STH2_9CRUS</name>
<keyword evidence="5" id="KW-0378">Hydrolase</keyword>
<comment type="catalytic activity">
    <reaction evidence="10">
        <text>Hydrolyzes the peptide bond -P2-(S-farnesyl or geranylgeranyl)C-P1'-P2'-P3'-COOH where P1' and P2' are amino acids with aliphatic sidechains and P3' is any C-terminal residue.</text>
        <dbReference type="EC" id="3.4.26.1"/>
    </reaction>
</comment>
<dbReference type="AlphaFoldDB" id="A0A5N5STH2"/>
<evidence type="ECO:0000313" key="16">
    <source>
        <dbReference type="Proteomes" id="UP000326759"/>
    </source>
</evidence>
<keyword evidence="3 15" id="KW-0645">Protease</keyword>
<evidence type="ECO:0000256" key="11">
    <source>
        <dbReference type="ARBA" id="ARBA00049729"/>
    </source>
</evidence>
<keyword evidence="4 13" id="KW-0812">Transmembrane</keyword>
<evidence type="ECO:0000256" key="10">
    <source>
        <dbReference type="ARBA" id="ARBA00047280"/>
    </source>
</evidence>
<dbReference type="InterPro" id="IPR039731">
    <property type="entry name" value="Rce1"/>
</dbReference>
<dbReference type="PANTHER" id="PTHR13046:SF0">
    <property type="entry name" value="CAAX PRENYL PROTEASE 2"/>
    <property type="match status" value="1"/>
</dbReference>
<sequence>MRKLYKHFYSMASSSCGNEIFACILLSFLYVGSLYIWTGSRGRDHPSTIKKRCASVFFMTIISPFFVVYFLNEETREKATLPQLLGIRYDGVILSAILPLLLTVILFLGPIIQNHQNIPLNSTLLIYLQPRYWYNSSQNPIWWRNQVVAPFSEEFTFRACMLPLLLQCLSPMSAIFVAPLFFGIAHLHHAIDRVKLGLPFTTVVIVSFFQFVYTSLFGFYSAFLFLRTGQFLPLFIVHAFCNHMGLPEIRELFNKPEKQRNKLVAFHALGLIAWYLLLFPLTEPSWYSNELYSL</sequence>
<gene>
    <name evidence="15" type="primary">Sras</name>
    <name evidence="15" type="ORF">Anas_05314</name>
</gene>
<dbReference type="OrthoDB" id="271604at2759"/>
<dbReference type="Proteomes" id="UP000326759">
    <property type="component" value="Unassembled WGS sequence"/>
</dbReference>
<evidence type="ECO:0000256" key="2">
    <source>
        <dbReference type="ARBA" id="ARBA00006897"/>
    </source>
</evidence>
<feature type="transmembrane region" description="Helical" evidence="13">
    <location>
        <begin position="263"/>
        <end position="282"/>
    </location>
</feature>
<dbReference type="Pfam" id="PF02517">
    <property type="entry name" value="Rce1-like"/>
    <property type="match status" value="1"/>
</dbReference>
<dbReference type="InterPro" id="IPR003675">
    <property type="entry name" value="Rce1/LyrA-like_dom"/>
</dbReference>
<evidence type="ECO:0000256" key="12">
    <source>
        <dbReference type="ARBA" id="ARBA00049763"/>
    </source>
</evidence>
<feature type="transmembrane region" description="Helical" evidence="13">
    <location>
        <begin position="92"/>
        <end position="112"/>
    </location>
</feature>
<evidence type="ECO:0000256" key="8">
    <source>
        <dbReference type="ARBA" id="ARBA00023136"/>
    </source>
</evidence>
<keyword evidence="7 13" id="KW-1133">Transmembrane helix</keyword>
<feature type="transmembrane region" description="Helical" evidence="13">
    <location>
        <begin position="20"/>
        <end position="37"/>
    </location>
</feature>
<comment type="subcellular location">
    <subcellularLocation>
        <location evidence="1">Endoplasmic reticulum membrane</location>
        <topology evidence="1">Multi-pass membrane protein</topology>
    </subcellularLocation>
</comment>
<comment type="similarity">
    <text evidence="2">Belongs to the peptidase U48 family.</text>
</comment>
<reference evidence="15 16" key="1">
    <citation type="journal article" date="2019" name="PLoS Biol.">
        <title>Sex chromosomes control vertical transmission of feminizing Wolbachia symbionts in an isopod.</title>
        <authorList>
            <person name="Becking T."/>
            <person name="Chebbi M.A."/>
            <person name="Giraud I."/>
            <person name="Moumen B."/>
            <person name="Laverre T."/>
            <person name="Caubet Y."/>
            <person name="Peccoud J."/>
            <person name="Gilbert C."/>
            <person name="Cordaux R."/>
        </authorList>
    </citation>
    <scope>NUCLEOTIDE SEQUENCE [LARGE SCALE GENOMIC DNA]</scope>
    <source>
        <strain evidence="15">ANa2</strain>
        <tissue evidence="15">Whole body excluding digestive tract and cuticle</tissue>
    </source>
</reference>
<evidence type="ECO:0000256" key="6">
    <source>
        <dbReference type="ARBA" id="ARBA00022824"/>
    </source>
</evidence>
<evidence type="ECO:0000256" key="1">
    <source>
        <dbReference type="ARBA" id="ARBA00004477"/>
    </source>
</evidence>
<dbReference type="GO" id="GO:0005789">
    <property type="term" value="C:endoplasmic reticulum membrane"/>
    <property type="evidence" value="ECO:0007669"/>
    <property type="project" value="UniProtKB-SubCell"/>
</dbReference>
<keyword evidence="6" id="KW-0256">Endoplasmic reticulum</keyword>
<feature type="transmembrane region" description="Helical" evidence="13">
    <location>
        <begin position="219"/>
        <end position="242"/>
    </location>
</feature>
<keyword evidence="8 13" id="KW-0472">Membrane</keyword>
<dbReference type="PANTHER" id="PTHR13046">
    <property type="entry name" value="PROTEASE U48 CAAX PRENYL PROTEASE RCE1"/>
    <property type="match status" value="1"/>
</dbReference>